<dbReference type="CDD" id="cd04459">
    <property type="entry name" value="Rho_CSD"/>
    <property type="match status" value="1"/>
</dbReference>
<dbReference type="FunFam" id="1.10.720.10:FF:000001">
    <property type="entry name" value="Transcription termination factor Rho"/>
    <property type="match status" value="1"/>
</dbReference>
<dbReference type="InterPro" id="IPR036269">
    <property type="entry name" value="Rho_N_sf"/>
</dbReference>
<dbReference type="HOGENOM" id="CLU_016377_4_3_6"/>
<dbReference type="InterPro" id="IPR003593">
    <property type="entry name" value="AAA+_ATPase"/>
</dbReference>
<dbReference type="SUPFAM" id="SSF52540">
    <property type="entry name" value="P-loop containing nucleoside triphosphate hydrolases"/>
    <property type="match status" value="1"/>
</dbReference>
<dbReference type="PATRIC" id="fig|80854.5.peg.38"/>
<dbReference type="InterPro" id="IPR000194">
    <property type="entry name" value="ATPase_F1/V1/A1_a/bsu_nucl-bd"/>
</dbReference>
<evidence type="ECO:0000256" key="4">
    <source>
        <dbReference type="ARBA" id="ARBA00022806"/>
    </source>
</evidence>
<dbReference type="SUPFAM" id="SSF50249">
    <property type="entry name" value="Nucleic acid-binding proteins"/>
    <property type="match status" value="1"/>
</dbReference>
<dbReference type="HAMAP" id="MF_01884">
    <property type="entry name" value="Rho"/>
    <property type="match status" value="1"/>
</dbReference>
<sequence length="421" mass="47127">MNLTELKNTPVSELVKLGESMGLENLARLRKQDIIFSILKAHAKSGEDIFGNGVLEILQDGFGFLRSADSSYLAGPDDIYVSPSQIRRFNLRTGDTVGGKIRPPKDGERYFALLKIDQVNFDRPENSRNKILFENLTPIHPNERLRLERGNGSTEDITSRILDLSAPIGKGQRGLIVAPPKAGKTMLLQNIASSIALNHPDATLMVLLIDERPEEVTEMQRLVRGEVIASTFDEPANRHVQVAEMMIEKAKRLVEHKKDVIILLDSVTRLARAYNTVTPSSGKILSGGVDANALHRPKRFFGAARNVEEGGSLTIIATALIDTGSKMDEVIYEEFKGTGNQELHLNRKIAERRVYPAIDFTRSGTRREELLADKAELQKMWILRKIVHPMGEIDAMEFLIDKLAMTKTNDQFFEAMKKQKS</sequence>
<dbReference type="AlphaFoldDB" id="A0A090I8C3"/>
<dbReference type="InterPro" id="IPR004665">
    <property type="entry name" value="Term_rho"/>
</dbReference>
<dbReference type="Gene3D" id="2.40.50.140">
    <property type="entry name" value="Nucleic acid-binding proteins"/>
    <property type="match status" value="1"/>
</dbReference>
<dbReference type="GO" id="GO:0003723">
    <property type="term" value="F:RNA binding"/>
    <property type="evidence" value="ECO:0007669"/>
    <property type="project" value="UniProtKB-UniRule"/>
</dbReference>
<dbReference type="EMBL" id="FPLJ01000059">
    <property type="protein sequence ID" value="SGY93688.1"/>
    <property type="molecule type" value="Genomic_DNA"/>
</dbReference>
<comment type="subunit">
    <text evidence="9">Homohexamer. The homohexamer assembles into an open ring structure.</text>
</comment>
<dbReference type="InterPro" id="IPR011129">
    <property type="entry name" value="CSD"/>
</dbReference>
<evidence type="ECO:0000313" key="16">
    <source>
        <dbReference type="Proteomes" id="UP000183794"/>
    </source>
</evidence>
<dbReference type="NCBIfam" id="NF006886">
    <property type="entry name" value="PRK09376.1"/>
    <property type="match status" value="1"/>
</dbReference>
<dbReference type="GeneID" id="61296452"/>
<dbReference type="PANTHER" id="PTHR46425">
    <property type="entry name" value="TRANSCRIPTION TERMINATION FACTOR RHO"/>
    <property type="match status" value="1"/>
</dbReference>
<keyword evidence="3 9" id="KW-0378">Hydrolase</keyword>
<dbReference type="GO" id="GO:0005524">
    <property type="term" value="F:ATP binding"/>
    <property type="evidence" value="ECO:0007669"/>
    <property type="project" value="UniProtKB-UniRule"/>
</dbReference>
<reference evidence="13 15" key="1">
    <citation type="submission" date="2016-11" db="EMBL/GenBank/DDBJ databases">
        <authorList>
            <person name="Klemetsen T."/>
        </authorList>
    </citation>
    <scope>NUCLEOTIDE SEQUENCE [LARGE SCALE GENOMIC DNA]</scope>
    <source>
        <strain evidence="13">MT 2528</strain>
    </source>
</reference>
<dbReference type="KEGG" id="mvs:MVIS_0038"/>
<dbReference type="Pfam" id="PF00006">
    <property type="entry name" value="ATP-synt_ab"/>
    <property type="match status" value="1"/>
</dbReference>
<dbReference type="PANTHER" id="PTHR46425:SF1">
    <property type="entry name" value="TRANSCRIPTION TERMINATION FACTOR RHO"/>
    <property type="match status" value="1"/>
</dbReference>
<accession>A0A090I8C3</accession>
<dbReference type="GO" id="GO:0005829">
    <property type="term" value="C:cytosol"/>
    <property type="evidence" value="ECO:0007669"/>
    <property type="project" value="UniProtKB-ARBA"/>
</dbReference>
<dbReference type="SMART" id="SM00959">
    <property type="entry name" value="Rho_N"/>
    <property type="match status" value="1"/>
</dbReference>
<dbReference type="InterPro" id="IPR041703">
    <property type="entry name" value="Rho_factor_ATP-bd"/>
</dbReference>
<dbReference type="GO" id="GO:0008186">
    <property type="term" value="F:ATP-dependent activity, acting on RNA"/>
    <property type="evidence" value="ECO:0007669"/>
    <property type="project" value="UniProtKB-UniRule"/>
</dbReference>
<evidence type="ECO:0000256" key="5">
    <source>
        <dbReference type="ARBA" id="ARBA00022840"/>
    </source>
</evidence>
<evidence type="ECO:0000259" key="12">
    <source>
        <dbReference type="PROSITE" id="PS51856"/>
    </source>
</evidence>
<evidence type="ECO:0000256" key="6">
    <source>
        <dbReference type="ARBA" id="ARBA00022884"/>
    </source>
</evidence>
<dbReference type="InterPro" id="IPR027417">
    <property type="entry name" value="P-loop_NTPase"/>
</dbReference>
<evidence type="ECO:0000256" key="7">
    <source>
        <dbReference type="ARBA" id="ARBA00023015"/>
    </source>
</evidence>
<proteinExistence type="inferred from homology"/>
<reference evidence="14 16" key="2">
    <citation type="submission" date="2016-11" db="EMBL/GenBank/DDBJ databases">
        <authorList>
            <person name="Jaros S."/>
            <person name="Januszkiewicz K."/>
            <person name="Wedrychowicz H."/>
        </authorList>
    </citation>
    <scope>NUCLEOTIDE SEQUENCE [LARGE SCALE GENOMIC DNA]</scope>
    <source>
        <strain evidence="14">NVI 5450</strain>
    </source>
</reference>
<evidence type="ECO:0000256" key="2">
    <source>
        <dbReference type="ARBA" id="ARBA00022741"/>
    </source>
</evidence>
<dbReference type="Proteomes" id="UP000183794">
    <property type="component" value="Unassembled WGS sequence"/>
</dbReference>
<dbReference type="Gene3D" id="1.10.720.10">
    <property type="match status" value="1"/>
</dbReference>
<evidence type="ECO:0000256" key="8">
    <source>
        <dbReference type="ARBA" id="ARBA00023163"/>
    </source>
</evidence>
<dbReference type="OrthoDB" id="9805197at2"/>
<feature type="binding site" evidence="9">
    <location>
        <position position="212"/>
    </location>
    <ligand>
        <name>ATP</name>
        <dbReference type="ChEBI" id="CHEBI:30616"/>
    </ligand>
</feature>
<evidence type="ECO:0000256" key="9">
    <source>
        <dbReference type="HAMAP-Rule" id="MF_01884"/>
    </source>
</evidence>
<dbReference type="FunFam" id="3.40.50.300:FF:000072">
    <property type="entry name" value="Transcription termination factor Rho"/>
    <property type="match status" value="1"/>
</dbReference>
<dbReference type="GO" id="GO:0006353">
    <property type="term" value="P:DNA-templated transcription termination"/>
    <property type="evidence" value="ECO:0007669"/>
    <property type="project" value="UniProtKB-UniRule"/>
</dbReference>
<dbReference type="SUPFAM" id="SSF68912">
    <property type="entry name" value="Rho N-terminal domain-like"/>
    <property type="match status" value="1"/>
</dbReference>
<dbReference type="EC" id="3.6.4.-" evidence="9 10"/>
<keyword evidence="6 9" id="KW-0694">RNA-binding</keyword>
<keyword evidence="4 9" id="KW-0347">Helicase</keyword>
<dbReference type="PROSITE" id="PS51856">
    <property type="entry name" value="RHO_RNA_BD"/>
    <property type="match status" value="1"/>
</dbReference>
<dbReference type="NCBIfam" id="TIGR00767">
    <property type="entry name" value="rho"/>
    <property type="match status" value="1"/>
</dbReference>
<comment type="caution">
    <text evidence="9">Lacks conserved residue(s) required for the propagation of feature annotation.</text>
</comment>
<evidence type="ECO:0000313" key="15">
    <source>
        <dbReference type="Proteomes" id="UP000182660"/>
    </source>
</evidence>
<dbReference type="EMBL" id="FPLD01000073">
    <property type="protein sequence ID" value="SGZ04867.1"/>
    <property type="molecule type" value="Genomic_DNA"/>
</dbReference>
<dbReference type="RefSeq" id="WP_045108540.1">
    <property type="nucleotide sequence ID" value="NZ_CAWQZC010000103.1"/>
</dbReference>
<dbReference type="GO" id="GO:0004386">
    <property type="term" value="F:helicase activity"/>
    <property type="evidence" value="ECO:0007669"/>
    <property type="project" value="UniProtKB-UniRule"/>
</dbReference>
<feature type="domain" description="Rho RNA-BD" evidence="12">
    <location>
        <begin position="48"/>
        <end position="123"/>
    </location>
</feature>
<keyword evidence="5 9" id="KW-0067">ATP-binding</keyword>
<evidence type="ECO:0000256" key="3">
    <source>
        <dbReference type="ARBA" id="ARBA00022801"/>
    </source>
</evidence>
<comment type="similarity">
    <text evidence="9 11">Belongs to the Rho family.</text>
</comment>
<feature type="binding site" evidence="9">
    <location>
        <begin position="181"/>
        <end position="186"/>
    </location>
    <ligand>
        <name>ATP</name>
        <dbReference type="ChEBI" id="CHEBI:30616"/>
    </ligand>
</feature>
<evidence type="ECO:0000313" key="13">
    <source>
        <dbReference type="EMBL" id="SGY93688.1"/>
    </source>
</evidence>
<evidence type="ECO:0000256" key="10">
    <source>
        <dbReference type="NCBIfam" id="TIGR00767"/>
    </source>
</evidence>
<dbReference type="InterPro" id="IPR011113">
    <property type="entry name" value="Rho_RNA-bd"/>
</dbReference>
<dbReference type="Proteomes" id="UP000182660">
    <property type="component" value="Unassembled WGS sequence"/>
</dbReference>
<dbReference type="SMART" id="SM00357">
    <property type="entry name" value="CSP"/>
    <property type="match status" value="1"/>
</dbReference>
<protein>
    <recommendedName>
        <fullName evidence="9 10">Transcription termination factor Rho</fullName>
        <ecNumber evidence="9 10">3.6.4.-</ecNumber>
    </recommendedName>
    <alternativeName>
        <fullName evidence="9">ATP-dependent helicase Rho</fullName>
    </alternativeName>
</protein>
<keyword evidence="8 9" id="KW-0804">Transcription</keyword>
<dbReference type="Gene3D" id="3.40.50.300">
    <property type="entry name" value="P-loop containing nucleotide triphosphate hydrolases"/>
    <property type="match status" value="1"/>
</dbReference>
<evidence type="ECO:0000256" key="11">
    <source>
        <dbReference type="PROSITE-ProRule" id="PRU01203"/>
    </source>
</evidence>
<dbReference type="SMART" id="SM00382">
    <property type="entry name" value="AAA"/>
    <property type="match status" value="1"/>
</dbReference>
<keyword evidence="15" id="KW-1185">Reference proteome</keyword>
<dbReference type="Pfam" id="PF07497">
    <property type="entry name" value="Rho_RNA_bind"/>
    <property type="match status" value="1"/>
</dbReference>
<dbReference type="GO" id="GO:0016787">
    <property type="term" value="F:hydrolase activity"/>
    <property type="evidence" value="ECO:0007669"/>
    <property type="project" value="UniProtKB-KW"/>
</dbReference>
<organism evidence="14 16">
    <name type="scientific">Moritella viscosa</name>
    <dbReference type="NCBI Taxonomy" id="80854"/>
    <lineage>
        <taxon>Bacteria</taxon>
        <taxon>Pseudomonadati</taxon>
        <taxon>Pseudomonadota</taxon>
        <taxon>Gammaproteobacteria</taxon>
        <taxon>Alteromonadales</taxon>
        <taxon>Moritellaceae</taxon>
        <taxon>Moritella</taxon>
    </lineage>
</organism>
<keyword evidence="1 9" id="KW-0806">Transcription termination</keyword>
<dbReference type="STRING" id="80854.MVIS_0038"/>
<feature type="binding site" evidence="9">
    <location>
        <begin position="169"/>
        <end position="174"/>
    </location>
    <ligand>
        <name>ATP</name>
        <dbReference type="ChEBI" id="CHEBI:30616"/>
    </ligand>
</feature>
<dbReference type="InterPro" id="IPR012340">
    <property type="entry name" value="NA-bd_OB-fold"/>
</dbReference>
<gene>
    <name evidence="9" type="primary">rho</name>
    <name evidence="13" type="ORF">MT2528_2618</name>
    <name evidence="14" type="ORF">NVI5450_2832</name>
</gene>
<dbReference type="InterPro" id="IPR011112">
    <property type="entry name" value="Rho-like_N"/>
</dbReference>
<evidence type="ECO:0000256" key="1">
    <source>
        <dbReference type="ARBA" id="ARBA00022472"/>
    </source>
</evidence>
<dbReference type="Pfam" id="PF07498">
    <property type="entry name" value="Rho_N"/>
    <property type="match status" value="1"/>
</dbReference>
<dbReference type="FunFam" id="2.40.50.140:FF:000010">
    <property type="entry name" value="Transcription termination factor Rho"/>
    <property type="match status" value="1"/>
</dbReference>
<comment type="function">
    <text evidence="9">Facilitates transcription termination by a mechanism that involves Rho binding to the nascent RNA, activation of Rho's RNA-dependent ATPase activity, and release of the mRNA from the DNA template.</text>
</comment>
<keyword evidence="2 9" id="KW-0547">Nucleotide-binding</keyword>
<keyword evidence="7 9" id="KW-0805">Transcription regulation</keyword>
<name>A0A090I8C3_9GAMM</name>
<evidence type="ECO:0000313" key="14">
    <source>
        <dbReference type="EMBL" id="SGZ04867.1"/>
    </source>
</evidence>
<dbReference type="CDD" id="cd01128">
    <property type="entry name" value="rho_factor_C"/>
    <property type="match status" value="1"/>
</dbReference>